<evidence type="ECO:0000256" key="1">
    <source>
        <dbReference type="SAM" id="MobiDB-lite"/>
    </source>
</evidence>
<evidence type="ECO:0000256" key="3">
    <source>
        <dbReference type="SAM" id="SignalP"/>
    </source>
</evidence>
<evidence type="ECO:0000313" key="5">
    <source>
        <dbReference type="Proteomes" id="UP001590950"/>
    </source>
</evidence>
<reference evidence="4 5" key="1">
    <citation type="submission" date="2024-09" db="EMBL/GenBank/DDBJ databases">
        <title>Rethinking Asexuality: The Enigmatic Case of Functional Sexual Genes in Lepraria (Stereocaulaceae).</title>
        <authorList>
            <person name="Doellman M."/>
            <person name="Sun Y."/>
            <person name="Barcenas-Pena A."/>
            <person name="Lumbsch H.T."/>
            <person name="Grewe F."/>
        </authorList>
    </citation>
    <scope>NUCLEOTIDE SEQUENCE [LARGE SCALE GENOMIC DNA]</scope>
    <source>
        <strain evidence="4 5">Mercado 3170</strain>
    </source>
</reference>
<feature type="transmembrane region" description="Helical" evidence="2">
    <location>
        <begin position="230"/>
        <end position="254"/>
    </location>
</feature>
<feature type="chain" id="PRO_5046028007" evidence="3">
    <location>
        <begin position="19"/>
        <end position="334"/>
    </location>
</feature>
<gene>
    <name evidence="4" type="ORF">N7G274_002051</name>
</gene>
<name>A0ABR4AQA5_9LECA</name>
<proteinExistence type="predicted"/>
<keyword evidence="2" id="KW-0472">Membrane</keyword>
<dbReference type="EMBL" id="JBEFKJ010000006">
    <property type="protein sequence ID" value="KAL2045623.1"/>
    <property type="molecule type" value="Genomic_DNA"/>
</dbReference>
<comment type="caution">
    <text evidence="4">The sequence shown here is derived from an EMBL/GenBank/DDBJ whole genome shotgun (WGS) entry which is preliminary data.</text>
</comment>
<keyword evidence="3" id="KW-0732">Signal</keyword>
<evidence type="ECO:0000256" key="2">
    <source>
        <dbReference type="SAM" id="Phobius"/>
    </source>
</evidence>
<dbReference type="Proteomes" id="UP001590950">
    <property type="component" value="Unassembled WGS sequence"/>
</dbReference>
<keyword evidence="2" id="KW-1133">Transmembrane helix</keyword>
<organism evidence="4 5">
    <name type="scientific">Stereocaulon virgatum</name>
    <dbReference type="NCBI Taxonomy" id="373712"/>
    <lineage>
        <taxon>Eukaryota</taxon>
        <taxon>Fungi</taxon>
        <taxon>Dikarya</taxon>
        <taxon>Ascomycota</taxon>
        <taxon>Pezizomycotina</taxon>
        <taxon>Lecanoromycetes</taxon>
        <taxon>OSLEUM clade</taxon>
        <taxon>Lecanoromycetidae</taxon>
        <taxon>Lecanorales</taxon>
        <taxon>Lecanorineae</taxon>
        <taxon>Stereocaulaceae</taxon>
        <taxon>Stereocaulon</taxon>
    </lineage>
</organism>
<sequence>MYLALYLLLCSFPITTFASPPLGQVTATATEVLDQLQPNPLLALEPLITLSPAIGENILFGRQALATCGYVSGNGASPLTCPSGYSCTSTIQLMPQWACCNQIECLGNYRMCADYGAELCSFALDAAQCSNIYTSILSCTSDAPSCISYVRSTNIDDTNLYTSLACGQSSKTILALATTTGGKGQAAPSSTLAVGGTAAAVTSFSLGGSAPGSSQGSGQGSNSPPSDNGLSGGAIGGLVVASVAVVVAIIVGWWKRHQVVWFFTCGAYGDRHTVRHQPANHGHQMFGLDGNANGGQGPPVPNGVYNGRPGFSGYRSPQSFGSSGHGNQGGYIVR</sequence>
<accession>A0ABR4AQA5</accession>
<evidence type="ECO:0000313" key="4">
    <source>
        <dbReference type="EMBL" id="KAL2045623.1"/>
    </source>
</evidence>
<keyword evidence="5" id="KW-1185">Reference proteome</keyword>
<protein>
    <submittedName>
        <fullName evidence="4">Uncharacterized protein</fullName>
    </submittedName>
</protein>
<feature type="region of interest" description="Disordered" evidence="1">
    <location>
        <begin position="209"/>
        <end position="229"/>
    </location>
</feature>
<keyword evidence="2" id="KW-0812">Transmembrane</keyword>
<feature type="signal peptide" evidence="3">
    <location>
        <begin position="1"/>
        <end position="18"/>
    </location>
</feature>